<proteinExistence type="predicted"/>
<keyword evidence="7" id="KW-1185">Reference proteome</keyword>
<feature type="domain" description="Peptidase S74" evidence="5">
    <location>
        <begin position="963"/>
        <end position="1062"/>
    </location>
</feature>
<keyword evidence="3" id="KW-0175">Coiled coil</keyword>
<feature type="compositionally biased region" description="Low complexity" evidence="4">
    <location>
        <begin position="111"/>
        <end position="129"/>
    </location>
</feature>
<dbReference type="GO" id="GO:0098015">
    <property type="term" value="C:virus tail"/>
    <property type="evidence" value="ECO:0007669"/>
    <property type="project" value="UniProtKB-KW"/>
</dbReference>
<evidence type="ECO:0000256" key="3">
    <source>
        <dbReference type="SAM" id="Coils"/>
    </source>
</evidence>
<evidence type="ECO:0000313" key="6">
    <source>
        <dbReference type="EMBL" id="XAG95870.1"/>
    </source>
</evidence>
<dbReference type="InterPro" id="IPR030392">
    <property type="entry name" value="S74_ICA"/>
</dbReference>
<evidence type="ECO:0000256" key="4">
    <source>
        <dbReference type="SAM" id="MobiDB-lite"/>
    </source>
</evidence>
<dbReference type="Pfam" id="PF13884">
    <property type="entry name" value="Peptidase_S74"/>
    <property type="match status" value="1"/>
</dbReference>
<dbReference type="Gene3D" id="3.90.1340.10">
    <property type="entry name" value="Phage tail collar domain"/>
    <property type="match status" value="1"/>
</dbReference>
<comment type="subcellular location">
    <subcellularLocation>
        <location evidence="1">Virion</location>
    </subcellularLocation>
</comment>
<accession>A0AAX4Q436</accession>
<sequence length="1081" mass="113296">MATTTRIVIQQAVNLDKNNLTAGKYPRFVVSLGSSITGVTINDLTNAIQETADNAAAAAASATAAKASQDAAKISENNALASQNAAKASQTAAKTSETNAKTSETNAKNSETAAKTAQTAAELAETNAETAERNAAESARLAKISETNAANSASAAAISATNSFNSATQSATSATNSKNSADAAAASATAAANSATKAATSEDEAADHVVDAAAEADRAKAEADRAQSVVDAALDAEDIAGFYKSYKTKAEADADVANRVVDEVVQVWNQTAAQYGWYKVISTNGTKSLQLVETENKLISVNNIKADTNGNVQVTIPGGNPSLWLGEVTLFPYRSTDTVGYSGILLADGRLLNRADYPDLWASISAGLIPSVSETEWQAGQNQFYSTGNGTTTFRLPNMLQGQALRSATAGETGTGAIKAQIPYITTVNGKAPADATGAITLAIGDVVSGGIIPIANGGTGANTAANARTNLGVDRFSQGSTVTYIYSANNSHTVQVADNGLWGCYKQGTGWNALGIAQGGTGALNAADARVNLILDRLVQTSASTNLNFPTKNAALVLRDSDLAWGVFDNSANAWQALGIGQGGTGGRTSLEALNNLGIPGIGKSFGDDAPLNANSIAINGIFAGAGVNGVNWGQQYSPLLHMVRFAGGASGQMQITGDGYVWFRGSANGTSWTAWKLALLTGDYGVGLSGESLPGSDWGSRFISTSNASSDWTPANGAGFQSSYANNRSAQLWMNTSGELYGRFNMSTSPQATKAASPWKRYLNESDVSNFFRSGGSIGTGSLNVLRGDLSGVYLQSMNANATPALGYSPNMQAGSLLVLQNGANGAYGATQLYFNYLGSGGLFFRRLLASDGGAVEPGGNGAGWREICSNNGDVCGGSTPTITDWNSFIPNHTGFGYGGGTTNSPGTNGIVRTDSNHRFYEYKSQIAHDYATGRMFIRTFNADSVKTWTAWKEVTTTAASDENLKEIKGDLNVEGALDNINRMDFKLFRFLDDEPDRSARRGVISQQIRLIDKEYTRKVGEYWHLDQTPMLLDGLAAIKALRARDVENKERISNLESELDALKSLVQSLLPKEEETSE</sequence>
<dbReference type="Proteomes" id="UP001437386">
    <property type="component" value="Segment"/>
</dbReference>
<feature type="compositionally biased region" description="Low complexity" evidence="4">
    <location>
        <begin position="84"/>
        <end position="95"/>
    </location>
</feature>
<evidence type="ECO:0000256" key="2">
    <source>
        <dbReference type="ARBA" id="ARBA00022732"/>
    </source>
</evidence>
<keyword evidence="2" id="KW-1227">Viral tail protein</keyword>
<dbReference type="CDD" id="cd19958">
    <property type="entry name" value="pyocin_knob"/>
    <property type="match status" value="2"/>
</dbReference>
<feature type="region of interest" description="Disordered" evidence="4">
    <location>
        <begin position="84"/>
        <end position="139"/>
    </location>
</feature>
<organism evidence="6 7">
    <name type="scientific">Enterobacter phage KKP_3711</name>
    <dbReference type="NCBI Taxonomy" id="3109398"/>
    <lineage>
        <taxon>Viruses</taxon>
        <taxon>Duplodnaviria</taxon>
        <taxon>Heunggongvirae</taxon>
        <taxon>Uroviricota</taxon>
        <taxon>Caudoviricetes</taxon>
        <taxon>Demerecviridae</taxon>
        <taxon>Markadamsvirinae</taxon>
    </lineage>
</organism>
<evidence type="ECO:0000256" key="1">
    <source>
        <dbReference type="ARBA" id="ARBA00004328"/>
    </source>
</evidence>
<keyword evidence="2" id="KW-0946">Virion</keyword>
<name>A0AAX4Q436_9CAUD</name>
<feature type="compositionally biased region" description="Polar residues" evidence="4">
    <location>
        <begin position="96"/>
        <end position="110"/>
    </location>
</feature>
<dbReference type="PROSITE" id="PS51688">
    <property type="entry name" value="ICA"/>
    <property type="match status" value="1"/>
</dbReference>
<reference evidence="6 7" key="1">
    <citation type="submission" date="2024-04" db="EMBL/GenBank/DDBJ databases">
        <authorList>
            <person name="Wojcicki M."/>
            <person name="Srednicka P."/>
            <person name="Shymialevich D."/>
            <person name="Sokolowska B."/>
        </authorList>
    </citation>
    <scope>NUCLEOTIDE SEQUENCE [LARGE SCALE GENOMIC DNA]</scope>
</reference>
<evidence type="ECO:0000313" key="7">
    <source>
        <dbReference type="Proteomes" id="UP001437386"/>
    </source>
</evidence>
<dbReference type="EMBL" id="PP579741">
    <property type="protein sequence ID" value="XAG95870.1"/>
    <property type="molecule type" value="Genomic_DNA"/>
</dbReference>
<dbReference type="InterPro" id="IPR037053">
    <property type="entry name" value="Phage_tail_collar_dom_sf"/>
</dbReference>
<feature type="coiled-coil region" evidence="3">
    <location>
        <begin position="209"/>
        <end position="236"/>
    </location>
</feature>
<evidence type="ECO:0000259" key="5">
    <source>
        <dbReference type="PROSITE" id="PS51688"/>
    </source>
</evidence>
<gene>
    <name evidence="6" type="ORF">U7154_000103</name>
</gene>
<protein>
    <recommendedName>
        <fullName evidence="5">Peptidase S74 domain-containing protein</fullName>
    </recommendedName>
</protein>